<organism evidence="1 2">
    <name type="scientific">Pholiota conissans</name>
    <dbReference type="NCBI Taxonomy" id="109636"/>
    <lineage>
        <taxon>Eukaryota</taxon>
        <taxon>Fungi</taxon>
        <taxon>Dikarya</taxon>
        <taxon>Basidiomycota</taxon>
        <taxon>Agaricomycotina</taxon>
        <taxon>Agaricomycetes</taxon>
        <taxon>Agaricomycetidae</taxon>
        <taxon>Agaricales</taxon>
        <taxon>Agaricineae</taxon>
        <taxon>Strophariaceae</taxon>
        <taxon>Pholiota</taxon>
    </lineage>
</organism>
<protein>
    <submittedName>
        <fullName evidence="1">Uncharacterized protein</fullName>
    </submittedName>
</protein>
<comment type="caution">
    <text evidence="1">The sequence shown here is derived from an EMBL/GenBank/DDBJ whole genome shotgun (WGS) entry which is preliminary data.</text>
</comment>
<accession>A0A9P5Z841</accession>
<reference evidence="1" key="1">
    <citation type="submission" date="2020-11" db="EMBL/GenBank/DDBJ databases">
        <authorList>
            <consortium name="DOE Joint Genome Institute"/>
            <person name="Ahrendt S."/>
            <person name="Riley R."/>
            <person name="Andreopoulos W."/>
            <person name="Labutti K."/>
            <person name="Pangilinan J."/>
            <person name="Ruiz-Duenas F.J."/>
            <person name="Barrasa J.M."/>
            <person name="Sanchez-Garcia M."/>
            <person name="Camarero S."/>
            <person name="Miyauchi S."/>
            <person name="Serrano A."/>
            <person name="Linde D."/>
            <person name="Babiker R."/>
            <person name="Drula E."/>
            <person name="Ayuso-Fernandez I."/>
            <person name="Pacheco R."/>
            <person name="Padilla G."/>
            <person name="Ferreira P."/>
            <person name="Barriuso J."/>
            <person name="Kellner H."/>
            <person name="Castanera R."/>
            <person name="Alfaro M."/>
            <person name="Ramirez L."/>
            <person name="Pisabarro A.G."/>
            <person name="Kuo A."/>
            <person name="Tritt A."/>
            <person name="Lipzen A."/>
            <person name="He G."/>
            <person name="Yan M."/>
            <person name="Ng V."/>
            <person name="Cullen D."/>
            <person name="Martin F."/>
            <person name="Rosso M.-N."/>
            <person name="Henrissat B."/>
            <person name="Hibbett D."/>
            <person name="Martinez A.T."/>
            <person name="Grigoriev I.V."/>
        </authorList>
    </citation>
    <scope>NUCLEOTIDE SEQUENCE</scope>
    <source>
        <strain evidence="1">CIRM-BRFM 674</strain>
    </source>
</reference>
<sequence>MNYCKNWTNDDTLMLHACFHHSANIQQLAPEYMHSQSPLQRILRMLETAGKGLSTSGHSKITALNCDGVRTG</sequence>
<proteinExistence type="predicted"/>
<evidence type="ECO:0000313" key="1">
    <source>
        <dbReference type="EMBL" id="KAF9482717.1"/>
    </source>
</evidence>
<name>A0A9P5Z841_9AGAR</name>
<dbReference type="Proteomes" id="UP000807469">
    <property type="component" value="Unassembled WGS sequence"/>
</dbReference>
<gene>
    <name evidence="1" type="ORF">BDN70DRAFT_874739</name>
</gene>
<dbReference type="EMBL" id="MU155162">
    <property type="protein sequence ID" value="KAF9482717.1"/>
    <property type="molecule type" value="Genomic_DNA"/>
</dbReference>
<keyword evidence="2" id="KW-1185">Reference proteome</keyword>
<dbReference type="AlphaFoldDB" id="A0A9P5Z841"/>
<evidence type="ECO:0000313" key="2">
    <source>
        <dbReference type="Proteomes" id="UP000807469"/>
    </source>
</evidence>